<comment type="caution">
    <text evidence="2">The sequence shown here is derived from an EMBL/GenBank/DDBJ whole genome shotgun (WGS) entry which is preliminary data.</text>
</comment>
<proteinExistence type="predicted"/>
<reference evidence="2 3" key="1">
    <citation type="journal article" date="2023" name="Arcadia Sci">
        <title>De novo assembly of a long-read Amblyomma americanum tick genome.</title>
        <authorList>
            <person name="Chou S."/>
            <person name="Poskanzer K.E."/>
            <person name="Rollins M."/>
            <person name="Thuy-Boun P.S."/>
        </authorList>
    </citation>
    <scope>NUCLEOTIDE SEQUENCE [LARGE SCALE GENOMIC DNA]</scope>
    <source>
        <strain evidence="2">F_SG_1</strain>
        <tissue evidence="2">Salivary glands</tissue>
    </source>
</reference>
<keyword evidence="3" id="KW-1185">Reference proteome</keyword>
<dbReference type="AlphaFoldDB" id="A0AAQ4D2A1"/>
<feature type="compositionally biased region" description="Low complexity" evidence="1">
    <location>
        <begin position="168"/>
        <end position="181"/>
    </location>
</feature>
<gene>
    <name evidence="2" type="ORF">V5799_000705</name>
</gene>
<organism evidence="2 3">
    <name type="scientific">Amblyomma americanum</name>
    <name type="common">Lone star tick</name>
    <dbReference type="NCBI Taxonomy" id="6943"/>
    <lineage>
        <taxon>Eukaryota</taxon>
        <taxon>Metazoa</taxon>
        <taxon>Ecdysozoa</taxon>
        <taxon>Arthropoda</taxon>
        <taxon>Chelicerata</taxon>
        <taxon>Arachnida</taxon>
        <taxon>Acari</taxon>
        <taxon>Parasitiformes</taxon>
        <taxon>Ixodida</taxon>
        <taxon>Ixodoidea</taxon>
        <taxon>Ixodidae</taxon>
        <taxon>Amblyomminae</taxon>
        <taxon>Amblyomma</taxon>
    </lineage>
</organism>
<feature type="region of interest" description="Disordered" evidence="1">
    <location>
        <begin position="1"/>
        <end position="235"/>
    </location>
</feature>
<name>A0AAQ4D2A1_AMBAM</name>
<feature type="compositionally biased region" description="Low complexity" evidence="1">
    <location>
        <begin position="213"/>
        <end position="235"/>
    </location>
</feature>
<dbReference type="EMBL" id="JARKHS020036126">
    <property type="protein sequence ID" value="KAK8756591.1"/>
    <property type="molecule type" value="Genomic_DNA"/>
</dbReference>
<feature type="compositionally biased region" description="Polar residues" evidence="1">
    <location>
        <begin position="1"/>
        <end position="39"/>
    </location>
</feature>
<evidence type="ECO:0000256" key="1">
    <source>
        <dbReference type="SAM" id="MobiDB-lite"/>
    </source>
</evidence>
<evidence type="ECO:0000313" key="3">
    <source>
        <dbReference type="Proteomes" id="UP001321473"/>
    </source>
</evidence>
<protein>
    <submittedName>
        <fullName evidence="2">Uncharacterized protein</fullName>
    </submittedName>
</protein>
<feature type="compositionally biased region" description="Low complexity" evidence="1">
    <location>
        <begin position="40"/>
        <end position="55"/>
    </location>
</feature>
<feature type="compositionally biased region" description="Polar residues" evidence="1">
    <location>
        <begin position="125"/>
        <end position="154"/>
    </location>
</feature>
<sequence length="235" mass="23728">MSSSTSVWTKSTGNTTKLNMSSSTSVWTKSTGNTPKLNMSSSTSVSASSEITIESNATMPSGDARFYEDDPKSNGTEHESNGAGEVNRTGAKFSGDSDLTTSSDAAGITEGQDAHALGAAPSVEKNASVSSPTEISHVTSALNPENEPMSSGTEHASGETEVVITTGSKLSSDSDLVTSLDAAGSSESEDPGAHEETMSAVADASDSSPTEILEAASALSPEDSAASPEETSTSS</sequence>
<accession>A0AAQ4D2A1</accession>
<dbReference type="Proteomes" id="UP001321473">
    <property type="component" value="Unassembled WGS sequence"/>
</dbReference>
<evidence type="ECO:0000313" key="2">
    <source>
        <dbReference type="EMBL" id="KAK8756591.1"/>
    </source>
</evidence>
<feature type="compositionally biased region" description="Basic and acidic residues" evidence="1">
    <location>
        <begin position="65"/>
        <end position="80"/>
    </location>
</feature>